<evidence type="ECO:0000256" key="3">
    <source>
        <dbReference type="ARBA" id="ARBA00022692"/>
    </source>
</evidence>
<evidence type="ECO:0000256" key="4">
    <source>
        <dbReference type="ARBA" id="ARBA00022737"/>
    </source>
</evidence>
<keyword evidence="2 7" id="KW-0813">Transport</keyword>
<gene>
    <name evidence="10" type="ORF">PCHDS_000305700</name>
</gene>
<dbReference type="GO" id="GO:0055085">
    <property type="term" value="P:transmembrane transport"/>
    <property type="evidence" value="ECO:0007669"/>
    <property type="project" value="InterPro"/>
</dbReference>
<dbReference type="PROSITE" id="PS50920">
    <property type="entry name" value="SOLCAR"/>
    <property type="match status" value="3"/>
</dbReference>
<dbReference type="AlphaFoldDB" id="A0A1C6YI55"/>
<organism evidence="10 11">
    <name type="scientific">Plasmodium chabaudi adami</name>
    <dbReference type="NCBI Taxonomy" id="5826"/>
    <lineage>
        <taxon>Eukaryota</taxon>
        <taxon>Sar</taxon>
        <taxon>Alveolata</taxon>
        <taxon>Apicomplexa</taxon>
        <taxon>Aconoidasida</taxon>
        <taxon>Haemosporida</taxon>
        <taxon>Plasmodiidae</taxon>
        <taxon>Plasmodium</taxon>
        <taxon>Plasmodium (Vinckeia)</taxon>
    </lineage>
</organism>
<feature type="repeat" description="Solcar" evidence="6">
    <location>
        <begin position="289"/>
        <end position="383"/>
    </location>
</feature>
<keyword evidence="9" id="KW-1133">Transmembrane helix</keyword>
<evidence type="ECO:0000256" key="6">
    <source>
        <dbReference type="PROSITE-ProRule" id="PRU00282"/>
    </source>
</evidence>
<evidence type="ECO:0000313" key="10">
    <source>
        <dbReference type="EMBL" id="SCM22906.1"/>
    </source>
</evidence>
<comment type="similarity">
    <text evidence="7">Belongs to the mitochondrial carrier (TC 2.A.29) family.</text>
</comment>
<keyword evidence="3 6" id="KW-0812">Transmembrane</keyword>
<evidence type="ECO:0000256" key="2">
    <source>
        <dbReference type="ARBA" id="ARBA00022448"/>
    </source>
</evidence>
<dbReference type="SUPFAM" id="SSF103506">
    <property type="entry name" value="Mitochondrial carrier"/>
    <property type="match status" value="1"/>
</dbReference>
<dbReference type="Pfam" id="PF00153">
    <property type="entry name" value="Mito_carr"/>
    <property type="match status" value="3"/>
</dbReference>
<reference evidence="10 11" key="1">
    <citation type="submission" date="2016-08" db="EMBL/GenBank/DDBJ databases">
        <authorList>
            <consortium name="Pathogen Informatics"/>
        </authorList>
    </citation>
    <scope>NUCLEOTIDE SEQUENCE [LARGE SCALE GENOMIC DNA]</scope>
    <source>
        <strain evidence="10 11">DS</strain>
    </source>
</reference>
<keyword evidence="5 6" id="KW-0472">Membrane</keyword>
<dbReference type="GO" id="GO:0016020">
    <property type="term" value="C:membrane"/>
    <property type="evidence" value="ECO:0007669"/>
    <property type="project" value="UniProtKB-SubCell"/>
</dbReference>
<protein>
    <submittedName>
        <fullName evidence="10">Mitochondrial carrier protein, putative</fullName>
    </submittedName>
</protein>
<dbReference type="PANTHER" id="PTHR24089">
    <property type="entry name" value="SOLUTE CARRIER FAMILY 25"/>
    <property type="match status" value="1"/>
</dbReference>
<feature type="repeat" description="Solcar" evidence="6">
    <location>
        <begin position="167"/>
        <end position="254"/>
    </location>
</feature>
<evidence type="ECO:0000313" key="11">
    <source>
        <dbReference type="Proteomes" id="UP000507536"/>
    </source>
</evidence>
<feature type="repeat" description="Solcar" evidence="6">
    <location>
        <begin position="397"/>
        <end position="486"/>
    </location>
</feature>
<keyword evidence="4" id="KW-0677">Repeat</keyword>
<dbReference type="InterPro" id="IPR018108">
    <property type="entry name" value="MCP_transmembrane"/>
</dbReference>
<evidence type="ECO:0000256" key="9">
    <source>
        <dbReference type="SAM" id="Phobius"/>
    </source>
</evidence>
<dbReference type="EMBL" id="LT608191">
    <property type="protein sequence ID" value="SCM22906.1"/>
    <property type="molecule type" value="Genomic_DNA"/>
</dbReference>
<dbReference type="InterPro" id="IPR002067">
    <property type="entry name" value="MCP"/>
</dbReference>
<sequence>MDIKVKNEEEKKNNKNAVLLCGLASGVLTKTIFAPFDRIKLFYQIQPMFHYNKPTIHKNKRKDHLKSKNESINKNILLNSLNKVQNKQDKTNNPSIIKNNKCVKNTNVVFHNFLNCLNEINKNSQKKRKIFKTNISNSTINKHYSYSNKSPHTVFKNILFHYKIQHISPLNNLCKNYTILNINKNVANTIKNKMLFLSANANKPIKYQSIIQSVLFIVKEEGVLGLWKGNLINTLRGGVVYSAKFGTNDIIKEKYKTKKRDENMAKEVQGKHPATTSSNNNSGFEKNKINYYESVMAGYASGIIQKTLSYPLDLLSIRAALGVNEKYLRQQKTNTEKSIFKMIREIHVNEGFGGFFKGYVPTLLTGVPYVTLQMVFFDLYKNHFQNNFQKNSSSLGSVALYSSIAGSLSNVTSLIIVFPGDTVRKRMMNNGIDNNNYIYKNTFHCIKKIYYHEGLKSFYSGLFPSILKCVPSGAIQFMSYEILKYFVAQN</sequence>
<comment type="subcellular location">
    <subcellularLocation>
        <location evidence="1">Membrane</location>
        <topology evidence="1">Multi-pass membrane protein</topology>
    </subcellularLocation>
</comment>
<feature type="region of interest" description="Disordered" evidence="8">
    <location>
        <begin position="261"/>
        <end position="282"/>
    </location>
</feature>
<dbReference type="PRINTS" id="PR00926">
    <property type="entry name" value="MITOCARRIER"/>
</dbReference>
<dbReference type="Gene3D" id="1.50.40.10">
    <property type="entry name" value="Mitochondrial carrier domain"/>
    <property type="match status" value="1"/>
</dbReference>
<evidence type="ECO:0000256" key="1">
    <source>
        <dbReference type="ARBA" id="ARBA00004141"/>
    </source>
</evidence>
<evidence type="ECO:0000256" key="7">
    <source>
        <dbReference type="RuleBase" id="RU000488"/>
    </source>
</evidence>
<dbReference type="Proteomes" id="UP000507536">
    <property type="component" value="Chromosome 11"/>
</dbReference>
<accession>A0A1C6YI55</accession>
<proteinExistence type="inferred from homology"/>
<name>A0A1C6YI55_PLACE</name>
<evidence type="ECO:0000256" key="8">
    <source>
        <dbReference type="SAM" id="MobiDB-lite"/>
    </source>
</evidence>
<feature type="compositionally biased region" description="Basic and acidic residues" evidence="8">
    <location>
        <begin position="261"/>
        <end position="270"/>
    </location>
</feature>
<feature type="transmembrane region" description="Helical" evidence="9">
    <location>
        <begin position="398"/>
        <end position="418"/>
    </location>
</feature>
<dbReference type="InterPro" id="IPR023395">
    <property type="entry name" value="MCP_dom_sf"/>
</dbReference>
<evidence type="ECO:0000256" key="5">
    <source>
        <dbReference type="ARBA" id="ARBA00023136"/>
    </source>
</evidence>